<evidence type="ECO:0000313" key="3">
    <source>
        <dbReference type="EMBL" id="KZB86519.1"/>
    </source>
</evidence>
<keyword evidence="2" id="KW-0378">Hydrolase</keyword>
<comment type="catalytic activity">
    <reaction evidence="2">
        <text>9-ribosyl-trans-zeatin 5'-phosphate + H2O = trans-zeatin + D-ribose 5-phosphate</text>
        <dbReference type="Rhea" id="RHEA:48564"/>
        <dbReference type="ChEBI" id="CHEBI:15377"/>
        <dbReference type="ChEBI" id="CHEBI:16522"/>
        <dbReference type="ChEBI" id="CHEBI:78346"/>
        <dbReference type="ChEBI" id="CHEBI:87947"/>
        <dbReference type="EC" id="3.2.2.n1"/>
    </reaction>
</comment>
<dbReference type="SUPFAM" id="SSF102405">
    <property type="entry name" value="MCP/YpsA-like"/>
    <property type="match status" value="1"/>
</dbReference>
<dbReference type="EC" id="3.2.2.n1" evidence="2"/>
<reference evidence="4 6" key="2">
    <citation type="submission" date="2016-11" db="EMBL/GenBank/DDBJ databases">
        <title>Genome sequencing of Amycolatopsis regifaucium.</title>
        <authorList>
            <person name="Mayilraj S."/>
            <person name="Kaur N."/>
        </authorList>
    </citation>
    <scope>NUCLEOTIDE SEQUENCE [LARGE SCALE GENOMIC DNA]</scope>
    <source>
        <strain evidence="4 6">GY080</strain>
    </source>
</reference>
<dbReference type="InterPro" id="IPR031100">
    <property type="entry name" value="LOG_fam"/>
</dbReference>
<organism evidence="3 5">
    <name type="scientific">Amycolatopsis regifaucium</name>
    <dbReference type="NCBI Taxonomy" id="546365"/>
    <lineage>
        <taxon>Bacteria</taxon>
        <taxon>Bacillati</taxon>
        <taxon>Actinomycetota</taxon>
        <taxon>Actinomycetes</taxon>
        <taxon>Pseudonocardiales</taxon>
        <taxon>Pseudonocardiaceae</taxon>
        <taxon>Amycolatopsis</taxon>
    </lineage>
</organism>
<dbReference type="PANTHER" id="PTHR31223:SF70">
    <property type="entry name" value="LOG FAMILY PROTEIN YJL055W"/>
    <property type="match status" value="1"/>
</dbReference>
<dbReference type="Proteomes" id="UP000076321">
    <property type="component" value="Unassembled WGS sequence"/>
</dbReference>
<dbReference type="EMBL" id="LOBU02000031">
    <property type="protein sequence ID" value="OKA03463.1"/>
    <property type="molecule type" value="Genomic_DNA"/>
</dbReference>
<evidence type="ECO:0000313" key="5">
    <source>
        <dbReference type="Proteomes" id="UP000076321"/>
    </source>
</evidence>
<sequence>MKKRITVFCGSSTGNDPRYLSQAAAVGTLLAERGFGLVYGGARYGTMGAVADAALAAGGEVIGVIPQHFVGGEAPHRGITQLHVVADMHVRKARMIQLSQGFIALPGGAGTLEELFEVWTWAHLGMHTKPIGLLDANGYYRLLLQFADHMVTEGFLHQHSRDRVHVEADPVTLLDKVLMELEPESHYPIPAARSLKSPAVSGAH</sequence>
<comment type="similarity">
    <text evidence="1 2">Belongs to the LOG family.</text>
</comment>
<name>A0A154MSQ4_9PSEU</name>
<dbReference type="AlphaFoldDB" id="A0A154MSQ4"/>
<dbReference type="GO" id="GO:0005829">
    <property type="term" value="C:cytosol"/>
    <property type="evidence" value="ECO:0007669"/>
    <property type="project" value="TreeGrafter"/>
</dbReference>
<dbReference type="RefSeq" id="WP_061989968.1">
    <property type="nucleotide sequence ID" value="NZ_FOPQ01000016.1"/>
</dbReference>
<protein>
    <recommendedName>
        <fullName evidence="2">Cytokinin riboside 5'-monophosphate phosphoribohydrolase</fullName>
        <ecNumber evidence="2">3.2.2.n1</ecNumber>
    </recommendedName>
</protein>
<dbReference type="EMBL" id="LQCI01000007">
    <property type="protein sequence ID" value="KZB86519.1"/>
    <property type="molecule type" value="Genomic_DNA"/>
</dbReference>
<dbReference type="Proteomes" id="UP000186883">
    <property type="component" value="Unassembled WGS sequence"/>
</dbReference>
<gene>
    <name evidence="4" type="ORF">ATP06_0235745</name>
    <name evidence="3" type="ORF">AVL48_26100</name>
</gene>
<proteinExistence type="inferred from homology"/>
<dbReference type="InterPro" id="IPR005269">
    <property type="entry name" value="LOG"/>
</dbReference>
<dbReference type="Gene3D" id="3.40.50.450">
    <property type="match status" value="1"/>
</dbReference>
<keyword evidence="2" id="KW-0203">Cytokinin biosynthesis</keyword>
<accession>A0A154MSQ4</accession>
<evidence type="ECO:0000256" key="1">
    <source>
        <dbReference type="ARBA" id="ARBA00006763"/>
    </source>
</evidence>
<dbReference type="NCBIfam" id="TIGR00730">
    <property type="entry name" value="Rossman fold protein, TIGR00730 family"/>
    <property type="match status" value="1"/>
</dbReference>
<reference evidence="3 5" key="1">
    <citation type="submission" date="2015-12" db="EMBL/GenBank/DDBJ databases">
        <title>Amycolatopsis regifaucium genome sequencing and assembly.</title>
        <authorList>
            <person name="Mayilraj S."/>
        </authorList>
    </citation>
    <scope>NUCLEOTIDE SEQUENCE [LARGE SCALE GENOMIC DNA]</scope>
    <source>
        <strain evidence="3 5">GY080</strain>
    </source>
</reference>
<dbReference type="OrthoDB" id="9801098at2"/>
<dbReference type="Pfam" id="PF03641">
    <property type="entry name" value="Lysine_decarbox"/>
    <property type="match status" value="1"/>
</dbReference>
<comment type="caution">
    <text evidence="3">The sequence shown here is derived from an EMBL/GenBank/DDBJ whole genome shotgun (WGS) entry which is preliminary data.</text>
</comment>
<dbReference type="GO" id="GO:0009691">
    <property type="term" value="P:cytokinin biosynthetic process"/>
    <property type="evidence" value="ECO:0007669"/>
    <property type="project" value="UniProtKB-UniRule"/>
</dbReference>
<evidence type="ECO:0000313" key="6">
    <source>
        <dbReference type="Proteomes" id="UP000186883"/>
    </source>
</evidence>
<comment type="catalytic activity">
    <reaction evidence="2">
        <text>N(6)-(dimethylallyl)adenosine 5'-phosphate + H2O = N(6)-dimethylallyladenine + D-ribose 5-phosphate</text>
        <dbReference type="Rhea" id="RHEA:48560"/>
        <dbReference type="ChEBI" id="CHEBI:15377"/>
        <dbReference type="ChEBI" id="CHEBI:17660"/>
        <dbReference type="ChEBI" id="CHEBI:57526"/>
        <dbReference type="ChEBI" id="CHEBI:78346"/>
        <dbReference type="EC" id="3.2.2.n1"/>
    </reaction>
</comment>
<dbReference type="PANTHER" id="PTHR31223">
    <property type="entry name" value="LOG FAMILY PROTEIN YJL055W"/>
    <property type="match status" value="1"/>
</dbReference>
<evidence type="ECO:0000256" key="2">
    <source>
        <dbReference type="RuleBase" id="RU363015"/>
    </source>
</evidence>
<keyword evidence="6" id="KW-1185">Reference proteome</keyword>
<evidence type="ECO:0000313" key="4">
    <source>
        <dbReference type="EMBL" id="OKA03463.1"/>
    </source>
</evidence>
<dbReference type="GO" id="GO:0016799">
    <property type="term" value="F:hydrolase activity, hydrolyzing N-glycosyl compounds"/>
    <property type="evidence" value="ECO:0007669"/>
    <property type="project" value="TreeGrafter"/>
</dbReference>